<name>A0A4C1U1S7_EUMVA</name>
<reference evidence="2 3" key="1">
    <citation type="journal article" date="2019" name="Commun. Biol.">
        <title>The bagworm genome reveals a unique fibroin gene that provides high tensile strength.</title>
        <authorList>
            <person name="Kono N."/>
            <person name="Nakamura H."/>
            <person name="Ohtoshi R."/>
            <person name="Tomita M."/>
            <person name="Numata K."/>
            <person name="Arakawa K."/>
        </authorList>
    </citation>
    <scope>NUCLEOTIDE SEQUENCE [LARGE SCALE GENOMIC DNA]</scope>
</reference>
<comment type="caution">
    <text evidence="2">The sequence shown here is derived from an EMBL/GenBank/DDBJ whole genome shotgun (WGS) entry which is preliminary data.</text>
</comment>
<dbReference type="EMBL" id="BGZK01000116">
    <property type="protein sequence ID" value="GBP20261.1"/>
    <property type="molecule type" value="Genomic_DNA"/>
</dbReference>
<organism evidence="2 3">
    <name type="scientific">Eumeta variegata</name>
    <name type="common">Bagworm moth</name>
    <name type="synonym">Eumeta japonica</name>
    <dbReference type="NCBI Taxonomy" id="151549"/>
    <lineage>
        <taxon>Eukaryota</taxon>
        <taxon>Metazoa</taxon>
        <taxon>Ecdysozoa</taxon>
        <taxon>Arthropoda</taxon>
        <taxon>Hexapoda</taxon>
        <taxon>Insecta</taxon>
        <taxon>Pterygota</taxon>
        <taxon>Neoptera</taxon>
        <taxon>Endopterygota</taxon>
        <taxon>Lepidoptera</taxon>
        <taxon>Glossata</taxon>
        <taxon>Ditrysia</taxon>
        <taxon>Tineoidea</taxon>
        <taxon>Psychidae</taxon>
        <taxon>Oiketicinae</taxon>
        <taxon>Eumeta</taxon>
    </lineage>
</organism>
<proteinExistence type="predicted"/>
<keyword evidence="3" id="KW-1185">Reference proteome</keyword>
<gene>
    <name evidence="2" type="ORF">EVAR_82134_1</name>
</gene>
<evidence type="ECO:0000313" key="2">
    <source>
        <dbReference type="EMBL" id="GBP20261.1"/>
    </source>
</evidence>
<protein>
    <submittedName>
        <fullName evidence="2">Uncharacterized protein</fullName>
    </submittedName>
</protein>
<dbReference type="AlphaFoldDB" id="A0A4C1U1S7"/>
<sequence>MGRPVANPPELNQRANGHLVATGPGAAGDSGGQRAGRVRFCPRVGPAGRYSVLMPELVTRHTTFCGTTSHGNDIEANGSAGIALYI</sequence>
<feature type="region of interest" description="Disordered" evidence="1">
    <location>
        <begin position="1"/>
        <end position="36"/>
    </location>
</feature>
<feature type="compositionally biased region" description="Gly residues" evidence="1">
    <location>
        <begin position="25"/>
        <end position="34"/>
    </location>
</feature>
<evidence type="ECO:0000256" key="1">
    <source>
        <dbReference type="SAM" id="MobiDB-lite"/>
    </source>
</evidence>
<evidence type="ECO:0000313" key="3">
    <source>
        <dbReference type="Proteomes" id="UP000299102"/>
    </source>
</evidence>
<accession>A0A4C1U1S7</accession>
<dbReference type="Proteomes" id="UP000299102">
    <property type="component" value="Unassembled WGS sequence"/>
</dbReference>